<reference evidence="3" key="1">
    <citation type="journal article" date="2019" name="Int. J. Syst. Evol. Microbiol.">
        <title>The Global Catalogue of Microorganisms (GCM) 10K type strain sequencing project: providing services to taxonomists for standard genome sequencing and annotation.</title>
        <authorList>
            <consortium name="The Broad Institute Genomics Platform"/>
            <consortium name="The Broad Institute Genome Sequencing Center for Infectious Disease"/>
            <person name="Wu L."/>
            <person name="Ma J."/>
        </authorList>
    </citation>
    <scope>NUCLEOTIDE SEQUENCE [LARGE SCALE GENOMIC DNA]</scope>
    <source>
        <strain evidence="3">CGMCC 4.1469</strain>
    </source>
</reference>
<evidence type="ECO:0008006" key="4">
    <source>
        <dbReference type="Google" id="ProtNLM"/>
    </source>
</evidence>
<evidence type="ECO:0000313" key="3">
    <source>
        <dbReference type="Proteomes" id="UP001596067"/>
    </source>
</evidence>
<evidence type="ECO:0000313" key="2">
    <source>
        <dbReference type="EMBL" id="MFC5889288.1"/>
    </source>
</evidence>
<feature type="region of interest" description="Disordered" evidence="1">
    <location>
        <begin position="136"/>
        <end position="167"/>
    </location>
</feature>
<gene>
    <name evidence="2" type="ORF">ACFP0N_30385</name>
</gene>
<evidence type="ECO:0000256" key="1">
    <source>
        <dbReference type="SAM" id="MobiDB-lite"/>
    </source>
</evidence>
<organism evidence="2 3">
    <name type="scientific">Kitasatospora aburaviensis</name>
    <dbReference type="NCBI Taxonomy" id="67265"/>
    <lineage>
        <taxon>Bacteria</taxon>
        <taxon>Bacillati</taxon>
        <taxon>Actinomycetota</taxon>
        <taxon>Actinomycetes</taxon>
        <taxon>Kitasatosporales</taxon>
        <taxon>Streptomycetaceae</taxon>
        <taxon>Kitasatospora</taxon>
    </lineage>
</organism>
<comment type="caution">
    <text evidence="2">The sequence shown here is derived from an EMBL/GenBank/DDBJ whole genome shotgun (WGS) entry which is preliminary data.</text>
</comment>
<sequence length="167" mass="17813">MVPIVSRAAACAQLLRHFTETLRTWPAGTALALRHPDLPKAVLHGGVTMGLALDFDEEGPDDASAVFTIRYWVIGATPENSDRYFDLLVAAWQADGRPTRVEQAHPRAGYAETTDGYRLSASRSLNGYLSVAGSTPPFRLRGPHGPHSPNGSGGTGGSGLLPPRIEL</sequence>
<proteinExistence type="predicted"/>
<name>A0ABW1F6B5_9ACTN</name>
<dbReference type="EMBL" id="JBHSOD010000054">
    <property type="protein sequence ID" value="MFC5889288.1"/>
    <property type="molecule type" value="Genomic_DNA"/>
</dbReference>
<dbReference type="Proteomes" id="UP001596067">
    <property type="component" value="Unassembled WGS sequence"/>
</dbReference>
<keyword evidence="3" id="KW-1185">Reference proteome</keyword>
<dbReference type="RefSeq" id="WP_313767620.1">
    <property type="nucleotide sequence ID" value="NZ_BAAAVH010000065.1"/>
</dbReference>
<protein>
    <recommendedName>
        <fullName evidence="4">DUF3168 domain-containing protein</fullName>
    </recommendedName>
</protein>
<accession>A0ABW1F6B5</accession>